<dbReference type="Proteomes" id="UP001597327">
    <property type="component" value="Unassembled WGS sequence"/>
</dbReference>
<accession>A0ABW4JY98</accession>
<evidence type="ECO:0000256" key="3">
    <source>
        <dbReference type="ARBA" id="ARBA00023163"/>
    </source>
</evidence>
<dbReference type="PRINTS" id="PR00035">
    <property type="entry name" value="HTHGNTR"/>
</dbReference>
<dbReference type="InterPro" id="IPR008920">
    <property type="entry name" value="TF_FadR/GntR_C"/>
</dbReference>
<dbReference type="RefSeq" id="WP_149892857.1">
    <property type="nucleotide sequence ID" value="NZ_JBHUFA010000004.1"/>
</dbReference>
<keyword evidence="1" id="KW-0805">Transcription regulation</keyword>
<protein>
    <submittedName>
        <fullName evidence="5">FadR/GntR family transcriptional regulator</fullName>
    </submittedName>
</protein>
<evidence type="ECO:0000259" key="4">
    <source>
        <dbReference type="PROSITE" id="PS50949"/>
    </source>
</evidence>
<proteinExistence type="predicted"/>
<evidence type="ECO:0000256" key="1">
    <source>
        <dbReference type="ARBA" id="ARBA00023015"/>
    </source>
</evidence>
<reference evidence="6" key="1">
    <citation type="journal article" date="2019" name="Int. J. Syst. Evol. Microbiol.">
        <title>The Global Catalogue of Microorganisms (GCM) 10K type strain sequencing project: providing services to taxonomists for standard genome sequencing and annotation.</title>
        <authorList>
            <consortium name="The Broad Institute Genomics Platform"/>
            <consortium name="The Broad Institute Genome Sequencing Center for Infectious Disease"/>
            <person name="Wu L."/>
            <person name="Ma J."/>
        </authorList>
    </citation>
    <scope>NUCLEOTIDE SEQUENCE [LARGE SCALE GENOMIC DNA]</scope>
    <source>
        <strain evidence="6">JCM 3369</strain>
    </source>
</reference>
<dbReference type="Pfam" id="PF07729">
    <property type="entry name" value="FCD"/>
    <property type="match status" value="1"/>
</dbReference>
<dbReference type="PANTHER" id="PTHR43537">
    <property type="entry name" value="TRANSCRIPTIONAL REGULATOR, GNTR FAMILY"/>
    <property type="match status" value="1"/>
</dbReference>
<dbReference type="InterPro" id="IPR000524">
    <property type="entry name" value="Tscrpt_reg_HTH_GntR"/>
</dbReference>
<dbReference type="SUPFAM" id="SSF48008">
    <property type="entry name" value="GntR ligand-binding domain-like"/>
    <property type="match status" value="1"/>
</dbReference>
<dbReference type="Gene3D" id="1.10.10.10">
    <property type="entry name" value="Winged helix-like DNA-binding domain superfamily/Winged helix DNA-binding domain"/>
    <property type="match status" value="1"/>
</dbReference>
<dbReference type="InterPro" id="IPR011711">
    <property type="entry name" value="GntR_C"/>
</dbReference>
<dbReference type="InterPro" id="IPR036388">
    <property type="entry name" value="WH-like_DNA-bd_sf"/>
</dbReference>
<evidence type="ECO:0000313" key="6">
    <source>
        <dbReference type="Proteomes" id="UP001597327"/>
    </source>
</evidence>
<dbReference type="SMART" id="SM00345">
    <property type="entry name" value="HTH_GNTR"/>
    <property type="match status" value="1"/>
</dbReference>
<evidence type="ECO:0000256" key="2">
    <source>
        <dbReference type="ARBA" id="ARBA00023125"/>
    </source>
</evidence>
<dbReference type="PANTHER" id="PTHR43537:SF5">
    <property type="entry name" value="UXU OPERON TRANSCRIPTIONAL REGULATOR"/>
    <property type="match status" value="1"/>
</dbReference>
<feature type="domain" description="HTH gntR-type" evidence="4">
    <location>
        <begin position="12"/>
        <end position="80"/>
    </location>
</feature>
<name>A0ABW4JY98_9HYPH</name>
<dbReference type="PROSITE" id="PS50949">
    <property type="entry name" value="HTH_GNTR"/>
    <property type="match status" value="1"/>
</dbReference>
<dbReference type="EMBL" id="JBHUFA010000004">
    <property type="protein sequence ID" value="MFD1696244.1"/>
    <property type="molecule type" value="Genomic_DNA"/>
</dbReference>
<dbReference type="InterPro" id="IPR036390">
    <property type="entry name" value="WH_DNA-bd_sf"/>
</dbReference>
<gene>
    <name evidence="5" type="ORF">ACFSC7_12010</name>
</gene>
<dbReference type="SMART" id="SM00895">
    <property type="entry name" value="FCD"/>
    <property type="match status" value="1"/>
</dbReference>
<keyword evidence="6" id="KW-1185">Reference proteome</keyword>
<dbReference type="Gene3D" id="1.20.120.530">
    <property type="entry name" value="GntR ligand-binding domain-like"/>
    <property type="match status" value="1"/>
</dbReference>
<keyword evidence="3" id="KW-0804">Transcription</keyword>
<dbReference type="Pfam" id="PF00392">
    <property type="entry name" value="GntR"/>
    <property type="match status" value="1"/>
</dbReference>
<evidence type="ECO:0000313" key="5">
    <source>
        <dbReference type="EMBL" id="MFD1696244.1"/>
    </source>
</evidence>
<dbReference type="SUPFAM" id="SSF46785">
    <property type="entry name" value="Winged helix' DNA-binding domain"/>
    <property type="match status" value="1"/>
</dbReference>
<comment type="caution">
    <text evidence="5">The sequence shown here is derived from an EMBL/GenBank/DDBJ whole genome shotgun (WGS) entry which is preliminary data.</text>
</comment>
<keyword evidence="2" id="KW-0238">DNA-binding</keyword>
<organism evidence="5 6">
    <name type="scientific">Roseibium aestuarii</name>
    <dbReference type="NCBI Taxonomy" id="2600299"/>
    <lineage>
        <taxon>Bacteria</taxon>
        <taxon>Pseudomonadati</taxon>
        <taxon>Pseudomonadota</taxon>
        <taxon>Alphaproteobacteria</taxon>
        <taxon>Hyphomicrobiales</taxon>
        <taxon>Stappiaceae</taxon>
        <taxon>Roseibium</taxon>
    </lineage>
</organism>
<dbReference type="CDD" id="cd07377">
    <property type="entry name" value="WHTH_GntR"/>
    <property type="match status" value="1"/>
</dbReference>
<sequence>MTAARYNKIKVPSAYQMVAEAIEREIMSGRLRPGDQVGTEAELVRQFGVNRSTVREGIRLLEQSGLVQREAGRKLHVCPPRYRNLSSRMSRALVLGQVTFREVFDATLVLEIMSVEAAIDHATDSHIKALEANQRSAESEIDHADPSRIAQLDTDFHALLARASGNRVLELAREPSALLIFPTSELICRRVPEGAGRMIRAHRELIDALRARDKTRAATWMKRHVEDWKKGFERAGRDMDEPVERVIERLAPAALF</sequence>